<accession>F4RWA9</accession>
<organism evidence="2">
    <name type="scientific">Melampsora larici-populina (strain 98AG31 / pathotype 3-4-7)</name>
    <name type="common">Poplar leaf rust fungus</name>
    <dbReference type="NCBI Taxonomy" id="747676"/>
    <lineage>
        <taxon>Eukaryota</taxon>
        <taxon>Fungi</taxon>
        <taxon>Dikarya</taxon>
        <taxon>Basidiomycota</taxon>
        <taxon>Pucciniomycotina</taxon>
        <taxon>Pucciniomycetes</taxon>
        <taxon>Pucciniales</taxon>
        <taxon>Melampsoraceae</taxon>
        <taxon>Melampsora</taxon>
    </lineage>
</organism>
<sequence>MFIQRTTNLLSKFNIKNDLNDENYNYWHLVIHESIESLGYESYLDIKDHVDTSLSEEKHKKIRFLLTTWILNKCDGVNGERARDSLTVRDPVTKDMSITYDPYMLWKFLKEYHSSISEAKLKNVESALLNMKQLRSDNMKVHIDKFSALLRDYWKFKGDMSDGQVAGTLIKSLKPGYEITVNIIYRVIQPLTFEKVKNELLMAEEEQEYVTPSLTQSSHLVSNYHANPSQLVKCTEDRCTANIDASD</sequence>
<name>F4RWA9_MELLP</name>
<protein>
    <recommendedName>
        <fullName evidence="3">DUF4219 domain-containing protein</fullName>
    </recommendedName>
</protein>
<dbReference type="KEGG" id="mlr:MELLADRAFT_56929"/>
<dbReference type="AlphaFoldDB" id="F4RWA9"/>
<dbReference type="VEuPathDB" id="FungiDB:MELLADRAFT_56929"/>
<evidence type="ECO:0008006" key="3">
    <source>
        <dbReference type="Google" id="ProtNLM"/>
    </source>
</evidence>
<proteinExistence type="predicted"/>
<dbReference type="HOGENOM" id="CLU_1124771_0_0_1"/>
<dbReference type="Proteomes" id="UP000001072">
    <property type="component" value="Unassembled WGS sequence"/>
</dbReference>
<dbReference type="GeneID" id="18929071"/>
<gene>
    <name evidence="1" type="ORF">MELLADRAFT_56929</name>
</gene>
<evidence type="ECO:0000313" key="2">
    <source>
        <dbReference type="Proteomes" id="UP000001072"/>
    </source>
</evidence>
<dbReference type="Pfam" id="PF14223">
    <property type="entry name" value="Retrotran_gag_2"/>
    <property type="match status" value="1"/>
</dbReference>
<reference evidence="2" key="1">
    <citation type="journal article" date="2011" name="Proc. Natl. Acad. Sci. U.S.A.">
        <title>Obligate biotrophy features unraveled by the genomic analysis of rust fungi.</title>
        <authorList>
            <person name="Duplessis S."/>
            <person name="Cuomo C.A."/>
            <person name="Lin Y.-C."/>
            <person name="Aerts A."/>
            <person name="Tisserant E."/>
            <person name="Veneault-Fourrey C."/>
            <person name="Joly D.L."/>
            <person name="Hacquard S."/>
            <person name="Amselem J."/>
            <person name="Cantarel B.L."/>
            <person name="Chiu R."/>
            <person name="Coutinho P.M."/>
            <person name="Feau N."/>
            <person name="Field M."/>
            <person name="Frey P."/>
            <person name="Gelhaye E."/>
            <person name="Goldberg J."/>
            <person name="Grabherr M.G."/>
            <person name="Kodira C.D."/>
            <person name="Kohler A."/>
            <person name="Kuees U."/>
            <person name="Lindquist E.A."/>
            <person name="Lucas S.M."/>
            <person name="Mago R."/>
            <person name="Mauceli E."/>
            <person name="Morin E."/>
            <person name="Murat C."/>
            <person name="Pangilinan J.L."/>
            <person name="Park R."/>
            <person name="Pearson M."/>
            <person name="Quesneville H."/>
            <person name="Rouhier N."/>
            <person name="Sakthikumar S."/>
            <person name="Salamov A.A."/>
            <person name="Schmutz J."/>
            <person name="Selles B."/>
            <person name="Shapiro H."/>
            <person name="Tanguay P."/>
            <person name="Tuskan G.A."/>
            <person name="Henrissat B."/>
            <person name="Van de Peer Y."/>
            <person name="Rouze P."/>
            <person name="Ellis J.G."/>
            <person name="Dodds P.N."/>
            <person name="Schein J.E."/>
            <person name="Zhong S."/>
            <person name="Hamelin R.C."/>
            <person name="Grigoriev I.V."/>
            <person name="Szabo L.J."/>
            <person name="Martin F."/>
        </authorList>
    </citation>
    <scope>NUCLEOTIDE SEQUENCE [LARGE SCALE GENOMIC DNA]</scope>
    <source>
        <strain evidence="2">98AG31 / pathotype 3-4-7</strain>
    </source>
</reference>
<dbReference type="RefSeq" id="XP_007413388.1">
    <property type="nucleotide sequence ID" value="XM_007413326.1"/>
</dbReference>
<dbReference type="EMBL" id="GL883125">
    <property type="protein sequence ID" value="EGG03253.1"/>
    <property type="molecule type" value="Genomic_DNA"/>
</dbReference>
<evidence type="ECO:0000313" key="1">
    <source>
        <dbReference type="EMBL" id="EGG03253.1"/>
    </source>
</evidence>
<dbReference type="InParanoid" id="F4RWA9"/>
<dbReference type="OrthoDB" id="10395111at2759"/>
<keyword evidence="2" id="KW-1185">Reference proteome</keyword>